<dbReference type="RefSeq" id="XP_007734449.1">
    <property type="nucleotide sequence ID" value="XM_007736259.1"/>
</dbReference>
<organism evidence="1 2">
    <name type="scientific">Capronia epimyces CBS 606.96</name>
    <dbReference type="NCBI Taxonomy" id="1182542"/>
    <lineage>
        <taxon>Eukaryota</taxon>
        <taxon>Fungi</taxon>
        <taxon>Dikarya</taxon>
        <taxon>Ascomycota</taxon>
        <taxon>Pezizomycotina</taxon>
        <taxon>Eurotiomycetes</taxon>
        <taxon>Chaetothyriomycetidae</taxon>
        <taxon>Chaetothyriales</taxon>
        <taxon>Herpotrichiellaceae</taxon>
        <taxon>Capronia</taxon>
    </lineage>
</organism>
<comment type="caution">
    <text evidence="1">The sequence shown here is derived from an EMBL/GenBank/DDBJ whole genome shotgun (WGS) entry which is preliminary data.</text>
</comment>
<proteinExistence type="predicted"/>
<dbReference type="HOGENOM" id="CLU_108113_2_0_1"/>
<evidence type="ECO:0008006" key="3">
    <source>
        <dbReference type="Google" id="ProtNLM"/>
    </source>
</evidence>
<evidence type="ECO:0000313" key="2">
    <source>
        <dbReference type="Proteomes" id="UP000019478"/>
    </source>
</evidence>
<gene>
    <name evidence="1" type="ORF">A1O3_06139</name>
</gene>
<dbReference type="Gene3D" id="3.10.450.50">
    <property type="match status" value="1"/>
</dbReference>
<dbReference type="GeneID" id="19170249"/>
<dbReference type="PANTHER" id="PTHR39598">
    <property type="entry name" value="AUSTINOL SYNTHESIS PROTEIN F-RELATED"/>
    <property type="match status" value="1"/>
</dbReference>
<accession>W9XZC2</accession>
<reference evidence="1 2" key="1">
    <citation type="submission" date="2013-03" db="EMBL/GenBank/DDBJ databases">
        <title>The Genome Sequence of Capronia epimyces CBS 606.96.</title>
        <authorList>
            <consortium name="The Broad Institute Genomics Platform"/>
            <person name="Cuomo C."/>
            <person name="de Hoog S."/>
            <person name="Gorbushina A."/>
            <person name="Walker B."/>
            <person name="Young S.K."/>
            <person name="Zeng Q."/>
            <person name="Gargeya S."/>
            <person name="Fitzgerald M."/>
            <person name="Haas B."/>
            <person name="Abouelleil A."/>
            <person name="Allen A.W."/>
            <person name="Alvarado L."/>
            <person name="Arachchi H.M."/>
            <person name="Berlin A.M."/>
            <person name="Chapman S.B."/>
            <person name="Gainer-Dewar J."/>
            <person name="Goldberg J."/>
            <person name="Griggs A."/>
            <person name="Gujja S."/>
            <person name="Hansen M."/>
            <person name="Howarth C."/>
            <person name="Imamovic A."/>
            <person name="Ireland A."/>
            <person name="Larimer J."/>
            <person name="McCowan C."/>
            <person name="Murphy C."/>
            <person name="Pearson M."/>
            <person name="Poon T.W."/>
            <person name="Priest M."/>
            <person name="Roberts A."/>
            <person name="Saif S."/>
            <person name="Shea T."/>
            <person name="Sisk P."/>
            <person name="Sykes S."/>
            <person name="Wortman J."/>
            <person name="Nusbaum C."/>
            <person name="Birren B."/>
        </authorList>
    </citation>
    <scope>NUCLEOTIDE SEQUENCE [LARGE SCALE GENOMIC DNA]</scope>
    <source>
        <strain evidence="1 2">CBS 606.96</strain>
    </source>
</reference>
<dbReference type="STRING" id="1182542.W9XZC2"/>
<dbReference type="InterPro" id="IPR032710">
    <property type="entry name" value="NTF2-like_dom_sf"/>
</dbReference>
<keyword evidence="2" id="KW-1185">Reference proteome</keyword>
<evidence type="ECO:0000313" key="1">
    <source>
        <dbReference type="EMBL" id="EXJ82326.1"/>
    </source>
</evidence>
<dbReference type="PANTHER" id="PTHR39598:SF1">
    <property type="entry name" value="AUSTINOID BIOSYNTHESIS CLUSTERS PROTEIN F-RELATED"/>
    <property type="match status" value="1"/>
</dbReference>
<protein>
    <recommendedName>
        <fullName evidence="3">SnoaL-like domain-containing protein</fullName>
    </recommendedName>
</protein>
<dbReference type="InterPro" id="IPR050977">
    <property type="entry name" value="Fungal_Meroterpenoid_Isomerase"/>
</dbReference>
<dbReference type="SUPFAM" id="SSF54427">
    <property type="entry name" value="NTF2-like"/>
    <property type="match status" value="1"/>
</dbReference>
<dbReference type="EMBL" id="AMGY01000005">
    <property type="protein sequence ID" value="EXJ82326.1"/>
    <property type="molecule type" value="Genomic_DNA"/>
</dbReference>
<name>W9XZC2_9EURO</name>
<dbReference type="AlphaFoldDB" id="W9XZC2"/>
<dbReference type="Proteomes" id="UP000019478">
    <property type="component" value="Unassembled WGS sequence"/>
</dbReference>
<dbReference type="OrthoDB" id="3758478at2759"/>
<dbReference type="eggNOG" id="ENOG502SUN6">
    <property type="taxonomic scope" value="Eukaryota"/>
</dbReference>
<sequence length="174" mass="18979">MTLTSTSASASPRLETARTFIAGFANLSADALVSTRTADCTHLFAPASLGALTTPKDNATFAAHLAGLRDVLAGFPVTAKEMIESDIQNTVTVWATSNALFRDELKDDGLPADEWAYRGEYIFLLTMDDTGRRIRRIVEFLDSKATDRLLLLMARARENRRKLLAANSASLHSS</sequence>